<dbReference type="RefSeq" id="WP_344785988.1">
    <property type="nucleotide sequence ID" value="NZ_BAABCA010000001.1"/>
</dbReference>
<dbReference type="PROSITE" id="PS51257">
    <property type="entry name" value="PROKAR_LIPOPROTEIN"/>
    <property type="match status" value="1"/>
</dbReference>
<dbReference type="Proteomes" id="UP001501496">
    <property type="component" value="Unassembled WGS sequence"/>
</dbReference>
<evidence type="ECO:0000313" key="1">
    <source>
        <dbReference type="EMBL" id="GAA4230751.1"/>
    </source>
</evidence>
<keyword evidence="2" id="KW-1185">Reference proteome</keyword>
<sequence length="281" mass="31771">MKTYIKGLLVLITVILTSCSDVIEVDVPVAAPRLVIEASIDWEKGTSGSEQTIKLSTSTPYFNSNENNVVTGAQVTISNDTDNSQFVFNDMNDGTYTISNFVPIADENYTLEVVYNGETYIAKETLIPVVDINEVYQSLDGGFDDEVLEVNVDFIDPVDEENYYFFKFREQGDLLPELLDISDEFTDGNKMNVFYEKEEDDDINQKEFEAGDIANIEFYGVSEQYSNYIRLLIEQYESVGDPFSTIPVALRGNCTNPANPDNYAYGYFRLSQVVKTSYTFQ</sequence>
<proteinExistence type="predicted"/>
<evidence type="ECO:0000313" key="2">
    <source>
        <dbReference type="Proteomes" id="UP001501496"/>
    </source>
</evidence>
<gene>
    <name evidence="1" type="ORF">GCM10022291_01620</name>
</gene>
<protein>
    <submittedName>
        <fullName evidence="1">DUF4249 domain-containing protein</fullName>
    </submittedName>
</protein>
<organism evidence="1 2">
    <name type="scientific">Postechiella marina</name>
    <dbReference type="NCBI Taxonomy" id="943941"/>
    <lineage>
        <taxon>Bacteria</taxon>
        <taxon>Pseudomonadati</taxon>
        <taxon>Bacteroidota</taxon>
        <taxon>Flavobacteriia</taxon>
        <taxon>Flavobacteriales</taxon>
        <taxon>Flavobacteriaceae</taxon>
        <taxon>Postechiella</taxon>
    </lineage>
</organism>
<comment type="caution">
    <text evidence="1">The sequence shown here is derived from an EMBL/GenBank/DDBJ whole genome shotgun (WGS) entry which is preliminary data.</text>
</comment>
<dbReference type="Pfam" id="PF14054">
    <property type="entry name" value="DUF4249"/>
    <property type="match status" value="1"/>
</dbReference>
<reference evidence="2" key="1">
    <citation type="journal article" date="2019" name="Int. J. Syst. Evol. Microbiol.">
        <title>The Global Catalogue of Microorganisms (GCM) 10K type strain sequencing project: providing services to taxonomists for standard genome sequencing and annotation.</title>
        <authorList>
            <consortium name="The Broad Institute Genomics Platform"/>
            <consortium name="The Broad Institute Genome Sequencing Center for Infectious Disease"/>
            <person name="Wu L."/>
            <person name="Ma J."/>
        </authorList>
    </citation>
    <scope>NUCLEOTIDE SEQUENCE [LARGE SCALE GENOMIC DNA]</scope>
    <source>
        <strain evidence="2">JCM 17630</strain>
    </source>
</reference>
<name>A0ABP8BZ79_9FLAO</name>
<dbReference type="EMBL" id="BAABCA010000001">
    <property type="protein sequence ID" value="GAA4230751.1"/>
    <property type="molecule type" value="Genomic_DNA"/>
</dbReference>
<dbReference type="InterPro" id="IPR025345">
    <property type="entry name" value="DUF4249"/>
</dbReference>
<accession>A0ABP8BZ79</accession>